<proteinExistence type="predicted"/>
<reference evidence="1 2" key="1">
    <citation type="submission" date="2024-03" db="EMBL/GenBank/DDBJ databases">
        <authorList>
            <consortium name="ELIXIR-Norway"/>
            <consortium name="Elixir Norway"/>
        </authorList>
    </citation>
    <scope>NUCLEOTIDE SEQUENCE [LARGE SCALE GENOMIC DNA]</scope>
</reference>
<evidence type="ECO:0000313" key="1">
    <source>
        <dbReference type="EMBL" id="CAK9858092.1"/>
    </source>
</evidence>
<dbReference type="EMBL" id="OZ023702">
    <property type="protein sequence ID" value="CAK9858092.1"/>
    <property type="molecule type" value="Genomic_DNA"/>
</dbReference>
<name>A0ABP1A6H5_9BRYO</name>
<gene>
    <name evidence="1" type="ORF">CSSPJE1EN2_LOCUS1087</name>
</gene>
<evidence type="ECO:0000313" key="2">
    <source>
        <dbReference type="Proteomes" id="UP001497522"/>
    </source>
</evidence>
<protein>
    <submittedName>
        <fullName evidence="1">Uncharacterized protein</fullName>
    </submittedName>
</protein>
<accession>A0ABP1A6H5</accession>
<dbReference type="Proteomes" id="UP001497522">
    <property type="component" value="Chromosome 1"/>
</dbReference>
<sequence length="191" mass="19813">MKRAIRSEVLSVAEGVKEAAIARPSLSLPMVSNVVDLSQGIDGGSDRPILGVSSQNVLNLRGKGVGALGVAGFGGSEGASKLSCSPLLSFGFSSRHQKENVRPASRVLLLTGISDASLLRGQGGEAPSLSCRLVSQKFLANATTAEGLCSRESLLQGSLGDAAEDGSMKAMVMVSPMLPPPIRFSKFLMQR</sequence>
<organism evidence="1 2">
    <name type="scientific">Sphagnum jensenii</name>
    <dbReference type="NCBI Taxonomy" id="128206"/>
    <lineage>
        <taxon>Eukaryota</taxon>
        <taxon>Viridiplantae</taxon>
        <taxon>Streptophyta</taxon>
        <taxon>Embryophyta</taxon>
        <taxon>Bryophyta</taxon>
        <taxon>Sphagnophytina</taxon>
        <taxon>Sphagnopsida</taxon>
        <taxon>Sphagnales</taxon>
        <taxon>Sphagnaceae</taxon>
        <taxon>Sphagnum</taxon>
    </lineage>
</organism>
<keyword evidence="2" id="KW-1185">Reference proteome</keyword>